<evidence type="ECO:0000256" key="1">
    <source>
        <dbReference type="SAM" id="Phobius"/>
    </source>
</evidence>
<feature type="transmembrane region" description="Helical" evidence="1">
    <location>
        <begin position="35"/>
        <end position="55"/>
    </location>
</feature>
<organism evidence="3 4">
    <name type="scientific">Robiginitalea myxolifaciens</name>
    <dbReference type="NCBI Taxonomy" id="400055"/>
    <lineage>
        <taxon>Bacteria</taxon>
        <taxon>Pseudomonadati</taxon>
        <taxon>Bacteroidota</taxon>
        <taxon>Flavobacteriia</taxon>
        <taxon>Flavobacteriales</taxon>
        <taxon>Flavobacteriaceae</taxon>
        <taxon>Robiginitalea</taxon>
    </lineage>
</organism>
<sequence>MYRYSATKEILTFSAVTIALSSLICFIAWKAENPSITIMSVFTPTLTGLVLSVRYKGRTGLQELFIKQTFKKFPLRWGLVSLLGIPLLASLAILTDLKFEVSEFSLRTTQLLPQIVIIGLISIGEEYGWRGYLLPRLFKKFSVFHSGVLVGLIWGLWHFPAYLIGTGVPLDMDFLVFLGWVVLASLFISWVYYYTESVFTSILVHSSANMAFNYLHLLPEFTGTMSPFWLLLFYLTLVVAVVYYMGRKRLLKPPAA</sequence>
<feature type="domain" description="CAAX prenyl protease 2/Lysostaphin resistance protein A-like" evidence="2">
    <location>
        <begin position="111"/>
        <end position="210"/>
    </location>
</feature>
<evidence type="ECO:0000313" key="3">
    <source>
        <dbReference type="EMBL" id="SFR35589.1"/>
    </source>
</evidence>
<dbReference type="EMBL" id="FOYQ01000001">
    <property type="protein sequence ID" value="SFR35589.1"/>
    <property type="molecule type" value="Genomic_DNA"/>
</dbReference>
<feature type="transmembrane region" description="Helical" evidence="1">
    <location>
        <begin position="198"/>
        <end position="216"/>
    </location>
</feature>
<proteinExistence type="predicted"/>
<protein>
    <recommendedName>
        <fullName evidence="2">CAAX prenyl protease 2/Lysostaphin resistance protein A-like domain-containing protein</fullName>
    </recommendedName>
</protein>
<dbReference type="STRING" id="400055.SAMN04490243_1014"/>
<dbReference type="RefSeq" id="WP_092981156.1">
    <property type="nucleotide sequence ID" value="NZ_FOYQ01000001.1"/>
</dbReference>
<dbReference type="PANTHER" id="PTHR35797:SF1">
    <property type="entry name" value="PROTEASE"/>
    <property type="match status" value="1"/>
</dbReference>
<name>A0A1I6G087_9FLAO</name>
<feature type="transmembrane region" description="Helical" evidence="1">
    <location>
        <begin position="228"/>
        <end position="246"/>
    </location>
</feature>
<keyword evidence="4" id="KW-1185">Reference proteome</keyword>
<dbReference type="GO" id="GO:0004175">
    <property type="term" value="F:endopeptidase activity"/>
    <property type="evidence" value="ECO:0007669"/>
    <property type="project" value="UniProtKB-ARBA"/>
</dbReference>
<dbReference type="GO" id="GO:0080120">
    <property type="term" value="P:CAAX-box protein maturation"/>
    <property type="evidence" value="ECO:0007669"/>
    <property type="project" value="UniProtKB-ARBA"/>
</dbReference>
<dbReference type="OrthoDB" id="9777755at2"/>
<dbReference type="Pfam" id="PF02517">
    <property type="entry name" value="Rce1-like"/>
    <property type="match status" value="1"/>
</dbReference>
<dbReference type="AlphaFoldDB" id="A0A1I6G087"/>
<keyword evidence="1" id="KW-0812">Transmembrane</keyword>
<dbReference type="PANTHER" id="PTHR35797">
    <property type="entry name" value="PROTEASE-RELATED"/>
    <property type="match status" value="1"/>
</dbReference>
<dbReference type="InterPro" id="IPR003675">
    <property type="entry name" value="Rce1/LyrA-like_dom"/>
</dbReference>
<dbReference type="Proteomes" id="UP000199534">
    <property type="component" value="Unassembled WGS sequence"/>
</dbReference>
<reference evidence="3 4" key="1">
    <citation type="submission" date="2016-10" db="EMBL/GenBank/DDBJ databases">
        <authorList>
            <person name="de Groot N.N."/>
        </authorList>
    </citation>
    <scope>NUCLEOTIDE SEQUENCE [LARGE SCALE GENOMIC DNA]</scope>
    <source>
        <strain evidence="3 4">DSM 21019</strain>
    </source>
</reference>
<feature type="transmembrane region" description="Helical" evidence="1">
    <location>
        <begin position="174"/>
        <end position="193"/>
    </location>
</feature>
<feature type="transmembrane region" description="Helical" evidence="1">
    <location>
        <begin position="75"/>
        <end position="95"/>
    </location>
</feature>
<keyword evidence="1" id="KW-0472">Membrane</keyword>
<evidence type="ECO:0000313" key="4">
    <source>
        <dbReference type="Proteomes" id="UP000199534"/>
    </source>
</evidence>
<feature type="transmembrane region" description="Helical" evidence="1">
    <location>
        <begin position="111"/>
        <end position="129"/>
    </location>
</feature>
<evidence type="ECO:0000259" key="2">
    <source>
        <dbReference type="Pfam" id="PF02517"/>
    </source>
</evidence>
<accession>A0A1I6G087</accession>
<dbReference type="InterPro" id="IPR042150">
    <property type="entry name" value="MmRce1-like"/>
</dbReference>
<feature type="transmembrane region" description="Helical" evidence="1">
    <location>
        <begin position="141"/>
        <end position="162"/>
    </location>
</feature>
<feature type="transmembrane region" description="Helical" evidence="1">
    <location>
        <begin position="12"/>
        <end position="29"/>
    </location>
</feature>
<gene>
    <name evidence="3" type="ORF">SAMN04490243_1014</name>
</gene>
<keyword evidence="1" id="KW-1133">Transmembrane helix</keyword>